<feature type="domain" description="HTH hxlR-type" evidence="4">
    <location>
        <begin position="9"/>
        <end position="115"/>
    </location>
</feature>
<keyword evidence="2" id="KW-0238">DNA-binding</keyword>
<evidence type="ECO:0000256" key="1">
    <source>
        <dbReference type="ARBA" id="ARBA00023015"/>
    </source>
</evidence>
<evidence type="ECO:0000313" key="6">
    <source>
        <dbReference type="Proteomes" id="UP000237755"/>
    </source>
</evidence>
<keyword evidence="1" id="KW-0805">Transcription regulation</keyword>
<evidence type="ECO:0000256" key="2">
    <source>
        <dbReference type="ARBA" id="ARBA00023125"/>
    </source>
</evidence>
<dbReference type="PANTHER" id="PTHR33204:SF39">
    <property type="entry name" value="TRANSCRIPTIONAL REGULATORY PROTEIN"/>
    <property type="match status" value="1"/>
</dbReference>
<dbReference type="Proteomes" id="UP000237755">
    <property type="component" value="Unassembled WGS sequence"/>
</dbReference>
<dbReference type="PROSITE" id="PS51118">
    <property type="entry name" value="HTH_HXLR"/>
    <property type="match status" value="1"/>
</dbReference>
<organism evidence="5 6">
    <name type="scientific">Microterricola pindariensis</name>
    <dbReference type="NCBI Taxonomy" id="478010"/>
    <lineage>
        <taxon>Bacteria</taxon>
        <taxon>Bacillati</taxon>
        <taxon>Actinomycetota</taxon>
        <taxon>Actinomycetes</taxon>
        <taxon>Micrococcales</taxon>
        <taxon>Microbacteriaceae</taxon>
        <taxon>Microterricola</taxon>
    </lineage>
</organism>
<comment type="caution">
    <text evidence="5">The sequence shown here is derived from an EMBL/GenBank/DDBJ whole genome shotgun (WGS) entry which is preliminary data.</text>
</comment>
<keyword evidence="3" id="KW-0804">Transcription</keyword>
<dbReference type="PANTHER" id="PTHR33204">
    <property type="entry name" value="TRANSCRIPTIONAL REGULATOR, MARR FAMILY"/>
    <property type="match status" value="1"/>
</dbReference>
<gene>
    <name evidence="5" type="ORF">GY24_04965</name>
</gene>
<dbReference type="InterPro" id="IPR036390">
    <property type="entry name" value="WH_DNA-bd_sf"/>
</dbReference>
<evidence type="ECO:0000256" key="3">
    <source>
        <dbReference type="ARBA" id="ARBA00023163"/>
    </source>
</evidence>
<dbReference type="InterPro" id="IPR036388">
    <property type="entry name" value="WH-like_DNA-bd_sf"/>
</dbReference>
<reference evidence="5 6" key="1">
    <citation type="journal article" date="2008" name="Int. J. Syst. Evol. Microbiol.">
        <title>Leifsonia pindariensis sp. nov., isolated from the Pindari glacier of the Indian Himalayas, and emended description of the genus Leifsonia.</title>
        <authorList>
            <person name="Reddy G.S."/>
            <person name="Prabagaran S.R."/>
            <person name="Shivaji S."/>
        </authorList>
    </citation>
    <scope>NUCLEOTIDE SEQUENCE [LARGE SCALE GENOMIC DNA]</scope>
    <source>
        <strain evidence="5 6">PON 10</strain>
    </source>
</reference>
<protein>
    <submittedName>
        <fullName evidence="5">Transcriptional regulator</fullName>
    </submittedName>
</protein>
<evidence type="ECO:0000313" key="5">
    <source>
        <dbReference type="EMBL" id="PPL19691.1"/>
    </source>
</evidence>
<keyword evidence="6" id="KW-1185">Reference proteome</keyword>
<name>A0ABX5AYH5_9MICO</name>
<dbReference type="SUPFAM" id="SSF46785">
    <property type="entry name" value="Winged helix' DNA-binding domain"/>
    <property type="match status" value="1"/>
</dbReference>
<proteinExistence type="predicted"/>
<sequence>MTLEDRGPCSAGHSDSGLIKDVLARIGDKWSLLVIGMLDAGPQRFTALHRNVTGISHRMLTHTLRQLQRDGLVSRTSYPEIPPRVEYEVTPLGRTLIAPVLGLVRWADANHDEIQRSRAAYDAER</sequence>
<evidence type="ECO:0000259" key="4">
    <source>
        <dbReference type="PROSITE" id="PS51118"/>
    </source>
</evidence>
<dbReference type="EMBL" id="MPZN01000010">
    <property type="protein sequence ID" value="PPL19691.1"/>
    <property type="molecule type" value="Genomic_DNA"/>
</dbReference>
<dbReference type="Gene3D" id="1.10.10.10">
    <property type="entry name" value="Winged helix-like DNA-binding domain superfamily/Winged helix DNA-binding domain"/>
    <property type="match status" value="1"/>
</dbReference>
<accession>A0ABX5AYH5</accession>
<dbReference type="InterPro" id="IPR002577">
    <property type="entry name" value="HTH_HxlR"/>
</dbReference>
<dbReference type="Pfam" id="PF01638">
    <property type="entry name" value="HxlR"/>
    <property type="match status" value="1"/>
</dbReference>